<evidence type="ECO:0000256" key="1">
    <source>
        <dbReference type="SAM" id="MobiDB-lite"/>
    </source>
</evidence>
<feature type="region of interest" description="Disordered" evidence="1">
    <location>
        <begin position="184"/>
        <end position="224"/>
    </location>
</feature>
<sequence>MLNTNALPPVVRERPARALVLIDGSSVLGGSLASYSIHENLRRAVSQETGKECQGTVMIFADVAHLASSLRIPAEILAQFARGFSSTSAPSIFSNVPQSNIVSVMNSHLVFQARAVDYVFLAGWNTDMHAHWLKRLVPTTVSSHAHFFLIESGRPIAASLGTLVPRKVRFLGLMDVVPVQAVKDVTDPPSDAEESDGLDAGTLVGPPSTQQQEQRSGASTAPPLTARNFTSLLLNRNPPPSAAPSPLAAPVHIAAPVPVVPALASIADFALPPRPLLNRSNTGSTDSAQSQKTVPTSPSSQRATPKPQSSRPSPVSQEHGSVASQPPAEPPTPAPEPAPSPPASHAPSAPLPRDPSPTSTSAAAPAGAAPVAASTSTSAPLTLPRPPAVPTQYQPLLRVLVALSAPQPGTGAVPPAPLWSTVGSELQRLGADGAEGGGGGGGGAGGSARYGKLATYIQGAQRAGWVQTGRRSEAEGSEWVRISQRGARAMGKLKGASGPK</sequence>
<evidence type="ECO:0008006" key="4">
    <source>
        <dbReference type="Google" id="ProtNLM"/>
    </source>
</evidence>
<comment type="caution">
    <text evidence="2">The sequence shown here is derived from an EMBL/GenBank/DDBJ whole genome shotgun (WGS) entry which is preliminary data.</text>
</comment>
<reference evidence="2 3" key="1">
    <citation type="submission" date="2021-12" db="EMBL/GenBank/DDBJ databases">
        <title>High titer production of polyol ester of fatty acids by Rhodotorula paludigena BS15 towards product separation-free biomass refinery.</title>
        <authorList>
            <person name="Mano J."/>
            <person name="Ono H."/>
            <person name="Tanaka T."/>
            <person name="Naito K."/>
            <person name="Sushida H."/>
            <person name="Ike M."/>
            <person name="Tokuyasu K."/>
            <person name="Kitaoka M."/>
        </authorList>
    </citation>
    <scope>NUCLEOTIDE SEQUENCE [LARGE SCALE GENOMIC DNA]</scope>
    <source>
        <strain evidence="2 3">BS15</strain>
    </source>
</reference>
<dbReference type="EMBL" id="BQKY01000004">
    <property type="protein sequence ID" value="GJN89178.1"/>
    <property type="molecule type" value="Genomic_DNA"/>
</dbReference>
<organism evidence="2 3">
    <name type="scientific">Rhodotorula paludigena</name>
    <dbReference type="NCBI Taxonomy" id="86838"/>
    <lineage>
        <taxon>Eukaryota</taxon>
        <taxon>Fungi</taxon>
        <taxon>Dikarya</taxon>
        <taxon>Basidiomycota</taxon>
        <taxon>Pucciniomycotina</taxon>
        <taxon>Microbotryomycetes</taxon>
        <taxon>Sporidiobolales</taxon>
        <taxon>Sporidiobolaceae</taxon>
        <taxon>Rhodotorula</taxon>
    </lineage>
</organism>
<evidence type="ECO:0000313" key="3">
    <source>
        <dbReference type="Proteomes" id="UP001342314"/>
    </source>
</evidence>
<dbReference type="Proteomes" id="UP001342314">
    <property type="component" value="Unassembled WGS sequence"/>
</dbReference>
<evidence type="ECO:0000313" key="2">
    <source>
        <dbReference type="EMBL" id="GJN89178.1"/>
    </source>
</evidence>
<feature type="compositionally biased region" description="Pro residues" evidence="1">
    <location>
        <begin position="327"/>
        <end position="355"/>
    </location>
</feature>
<feature type="compositionally biased region" description="Polar residues" evidence="1">
    <location>
        <begin position="278"/>
        <end position="319"/>
    </location>
</feature>
<name>A0AAV5GG95_9BASI</name>
<feature type="compositionally biased region" description="Polar residues" evidence="1">
    <location>
        <begin position="207"/>
        <end position="219"/>
    </location>
</feature>
<keyword evidence="3" id="KW-1185">Reference proteome</keyword>
<protein>
    <recommendedName>
        <fullName evidence="4">NYN domain-containing protein</fullName>
    </recommendedName>
</protein>
<gene>
    <name evidence="2" type="ORF">Rhopal_002152-T1</name>
</gene>
<accession>A0AAV5GG95</accession>
<proteinExistence type="predicted"/>
<dbReference type="AlphaFoldDB" id="A0AAV5GG95"/>
<feature type="compositionally biased region" description="Low complexity" evidence="1">
    <location>
        <begin position="356"/>
        <end position="382"/>
    </location>
</feature>
<feature type="region of interest" description="Disordered" evidence="1">
    <location>
        <begin position="277"/>
        <end position="390"/>
    </location>
</feature>